<dbReference type="Pfam" id="PF22936">
    <property type="entry name" value="Pol_BBD"/>
    <property type="match status" value="1"/>
</dbReference>
<evidence type="ECO:0000313" key="3">
    <source>
        <dbReference type="Proteomes" id="UP000233551"/>
    </source>
</evidence>
<accession>A0A2I0KXL7</accession>
<dbReference type="AlphaFoldDB" id="A0A2I0KXL7"/>
<dbReference type="GO" id="GO:0010179">
    <property type="term" value="F:IAA-Ala conjugate hydrolase activity"/>
    <property type="evidence" value="ECO:0007669"/>
    <property type="project" value="TreeGrafter"/>
</dbReference>
<comment type="caution">
    <text evidence="2">The sequence shown here is derived from an EMBL/GenBank/DDBJ whole genome shotgun (WGS) entry which is preliminary data.</text>
</comment>
<organism evidence="2 3">
    <name type="scientific">Punica granatum</name>
    <name type="common">Pomegranate</name>
    <dbReference type="NCBI Taxonomy" id="22663"/>
    <lineage>
        <taxon>Eukaryota</taxon>
        <taxon>Viridiplantae</taxon>
        <taxon>Streptophyta</taxon>
        <taxon>Embryophyta</taxon>
        <taxon>Tracheophyta</taxon>
        <taxon>Spermatophyta</taxon>
        <taxon>Magnoliopsida</taxon>
        <taxon>eudicotyledons</taxon>
        <taxon>Gunneridae</taxon>
        <taxon>Pentapetalae</taxon>
        <taxon>rosids</taxon>
        <taxon>malvids</taxon>
        <taxon>Myrtales</taxon>
        <taxon>Lythraceae</taxon>
        <taxon>Punica</taxon>
    </lineage>
</organism>
<gene>
    <name evidence="2" type="ORF">CRG98_006943</name>
</gene>
<dbReference type="STRING" id="22663.A0A2I0KXL7"/>
<dbReference type="InterPro" id="IPR017439">
    <property type="entry name" value="Amidohydrolase"/>
</dbReference>
<dbReference type="InterPro" id="IPR054722">
    <property type="entry name" value="PolX-like_BBD"/>
</dbReference>
<dbReference type="SUPFAM" id="SSF55031">
    <property type="entry name" value="Bacterial exopeptidase dimerisation domain"/>
    <property type="match status" value="1"/>
</dbReference>
<evidence type="ECO:0000259" key="1">
    <source>
        <dbReference type="Pfam" id="PF22936"/>
    </source>
</evidence>
<keyword evidence="3" id="KW-1185">Reference proteome</keyword>
<protein>
    <recommendedName>
        <fullName evidence="1">Retrovirus-related Pol polyprotein from transposon TNT 1-94-like beta-barrel domain-containing protein</fullName>
    </recommendedName>
</protein>
<sequence>MVNEMARDMVDINLSAVISEVNLIGSNQKEWWLDTDVIRYVCSNRDLFTMLEPVIGERIYMGNSSHSAVEGQGKVVPVATFQGGGAFNVIPDFVTMGGTFRAFSVERLMQLKQQIQKVITRQAAVQRCNATVDFLSKGKLRREHAHEGKH</sequence>
<feature type="domain" description="Retrovirus-related Pol polyprotein from transposon TNT 1-94-like beta-barrel" evidence="1">
    <location>
        <begin position="31"/>
        <end position="76"/>
    </location>
</feature>
<dbReference type="Proteomes" id="UP000233551">
    <property type="component" value="Unassembled WGS sequence"/>
</dbReference>
<dbReference type="InterPro" id="IPR036264">
    <property type="entry name" value="Bact_exopeptidase_dim_dom"/>
</dbReference>
<dbReference type="GO" id="GO:0009850">
    <property type="term" value="P:auxin metabolic process"/>
    <property type="evidence" value="ECO:0007669"/>
    <property type="project" value="TreeGrafter"/>
</dbReference>
<name>A0A2I0KXL7_PUNGR</name>
<dbReference type="GO" id="GO:0005783">
    <property type="term" value="C:endoplasmic reticulum"/>
    <property type="evidence" value="ECO:0007669"/>
    <property type="project" value="TreeGrafter"/>
</dbReference>
<dbReference type="EMBL" id="PGOL01000319">
    <property type="protein sequence ID" value="PKI72566.1"/>
    <property type="molecule type" value="Genomic_DNA"/>
</dbReference>
<reference evidence="2 3" key="1">
    <citation type="submission" date="2017-11" db="EMBL/GenBank/DDBJ databases">
        <title>De-novo sequencing of pomegranate (Punica granatum L.) genome.</title>
        <authorList>
            <person name="Akparov Z."/>
            <person name="Amiraslanov A."/>
            <person name="Hajiyeva S."/>
            <person name="Abbasov M."/>
            <person name="Kaur K."/>
            <person name="Hamwieh A."/>
            <person name="Solovyev V."/>
            <person name="Salamov A."/>
            <person name="Braich B."/>
            <person name="Kosarev P."/>
            <person name="Mahmoud A."/>
            <person name="Hajiyev E."/>
            <person name="Babayeva S."/>
            <person name="Izzatullayeva V."/>
            <person name="Mammadov A."/>
            <person name="Mammadov A."/>
            <person name="Sharifova S."/>
            <person name="Ojaghi J."/>
            <person name="Eynullazada K."/>
            <person name="Bayramov B."/>
            <person name="Abdulazimova A."/>
            <person name="Shahmuradov I."/>
        </authorList>
    </citation>
    <scope>NUCLEOTIDE SEQUENCE [LARGE SCALE GENOMIC DNA]</scope>
    <source>
        <strain evidence="3">cv. AG2017</strain>
        <tissue evidence="2">Leaf</tissue>
    </source>
</reference>
<dbReference type="Gene3D" id="3.30.70.360">
    <property type="match status" value="1"/>
</dbReference>
<evidence type="ECO:0000313" key="2">
    <source>
        <dbReference type="EMBL" id="PKI72566.1"/>
    </source>
</evidence>
<dbReference type="PANTHER" id="PTHR11014">
    <property type="entry name" value="PEPTIDASE M20 FAMILY MEMBER"/>
    <property type="match status" value="1"/>
</dbReference>
<proteinExistence type="predicted"/>
<dbReference type="PANTHER" id="PTHR11014:SF55">
    <property type="entry name" value="IAA-AMINO ACID HYDROLASE ILR1-LIKE 4"/>
    <property type="match status" value="1"/>
</dbReference>